<dbReference type="SMART" id="SM00382">
    <property type="entry name" value="AAA"/>
    <property type="match status" value="2"/>
</dbReference>
<dbReference type="PROSITE" id="PS00211">
    <property type="entry name" value="ABC_TRANSPORTER_1"/>
    <property type="match status" value="2"/>
</dbReference>
<feature type="transmembrane region" description="Helical" evidence="9">
    <location>
        <begin position="780"/>
        <end position="803"/>
    </location>
</feature>
<feature type="transmembrane region" description="Helical" evidence="9">
    <location>
        <begin position="654"/>
        <end position="674"/>
    </location>
</feature>
<keyword evidence="12" id="KW-1185">Reference proteome</keyword>
<keyword evidence="4 9" id="KW-0812">Transmembrane</keyword>
<keyword evidence="3" id="KW-0813">Transport</keyword>
<dbReference type="GO" id="GO:0005524">
    <property type="term" value="F:ATP binding"/>
    <property type="evidence" value="ECO:0007669"/>
    <property type="project" value="UniProtKB-KW"/>
</dbReference>
<comment type="subcellular location">
    <subcellularLocation>
        <location evidence="1">Membrane</location>
        <topology evidence="1">Multi-pass membrane protein</topology>
    </subcellularLocation>
</comment>
<evidence type="ECO:0000256" key="1">
    <source>
        <dbReference type="ARBA" id="ARBA00004141"/>
    </source>
</evidence>
<dbReference type="PROSITE" id="PS50893">
    <property type="entry name" value="ABC_TRANSPORTER_2"/>
    <property type="match status" value="2"/>
</dbReference>
<dbReference type="CDD" id="cd16914">
    <property type="entry name" value="EcfT"/>
    <property type="match status" value="1"/>
</dbReference>
<dbReference type="Proteomes" id="UP001652264">
    <property type="component" value="Unassembled WGS sequence"/>
</dbReference>
<evidence type="ECO:0000256" key="9">
    <source>
        <dbReference type="SAM" id="Phobius"/>
    </source>
</evidence>
<feature type="transmembrane region" description="Helical" evidence="9">
    <location>
        <begin position="567"/>
        <end position="595"/>
    </location>
</feature>
<evidence type="ECO:0000256" key="7">
    <source>
        <dbReference type="ARBA" id="ARBA00022989"/>
    </source>
</evidence>
<dbReference type="InterPro" id="IPR003593">
    <property type="entry name" value="AAA+_ATPase"/>
</dbReference>
<dbReference type="InterPro" id="IPR027417">
    <property type="entry name" value="P-loop_NTPase"/>
</dbReference>
<dbReference type="SUPFAM" id="SSF52540">
    <property type="entry name" value="P-loop containing nucleoside triphosphate hydrolases"/>
    <property type="match status" value="2"/>
</dbReference>
<feature type="domain" description="ABC transporter" evidence="10">
    <location>
        <begin position="23"/>
        <end position="265"/>
    </location>
</feature>
<evidence type="ECO:0000256" key="4">
    <source>
        <dbReference type="ARBA" id="ARBA00022692"/>
    </source>
</evidence>
<keyword evidence="6 11" id="KW-0067">ATP-binding</keyword>
<dbReference type="GeneID" id="95325620"/>
<dbReference type="InterPro" id="IPR015856">
    <property type="entry name" value="ABC_transpr_CbiO/EcfA_su"/>
</dbReference>
<evidence type="ECO:0000313" key="11">
    <source>
        <dbReference type="EMBL" id="MCS6521926.1"/>
    </source>
</evidence>
<gene>
    <name evidence="11" type="ORF">NYQ28_05010</name>
</gene>
<dbReference type="PANTHER" id="PTHR43553:SF24">
    <property type="entry name" value="ENERGY-COUPLING FACTOR TRANSPORTER ATP-BINDING PROTEIN ECFA1"/>
    <property type="match status" value="1"/>
</dbReference>
<dbReference type="PANTHER" id="PTHR43553">
    <property type="entry name" value="HEAVY METAL TRANSPORTER"/>
    <property type="match status" value="1"/>
</dbReference>
<accession>A0ABT2HFA9</accession>
<evidence type="ECO:0000256" key="3">
    <source>
        <dbReference type="ARBA" id="ARBA00022448"/>
    </source>
</evidence>
<dbReference type="InterPro" id="IPR050095">
    <property type="entry name" value="ECF_ABC_transporter_ATP-bd"/>
</dbReference>
<evidence type="ECO:0000313" key="12">
    <source>
        <dbReference type="Proteomes" id="UP001652264"/>
    </source>
</evidence>
<dbReference type="InterPro" id="IPR017871">
    <property type="entry name" value="ABC_transporter-like_CS"/>
</dbReference>
<comment type="similarity">
    <text evidence="2">Belongs to the ABC transporter superfamily.</text>
</comment>
<dbReference type="EMBL" id="JANVAD010000002">
    <property type="protein sequence ID" value="MCS6521926.1"/>
    <property type="molecule type" value="Genomic_DNA"/>
</dbReference>
<keyword evidence="7 9" id="KW-1133">Transmembrane helix</keyword>
<dbReference type="CDD" id="cd03225">
    <property type="entry name" value="ABC_cobalt_CbiO_domain1"/>
    <property type="match status" value="2"/>
</dbReference>
<feature type="transmembrane region" description="Helical" evidence="9">
    <location>
        <begin position="615"/>
        <end position="633"/>
    </location>
</feature>
<comment type="caution">
    <text evidence="11">The sequence shown here is derived from an EMBL/GenBank/DDBJ whole genome shotgun (WGS) entry which is preliminary data.</text>
</comment>
<sequence length="805" mass="83081">MSAGRADAAPATEVPASTGPAGIVFRDWGWRYAARNEWAVRGVHLEVRPGERVAVVGPSGAGKSTVLRAVAAVLPDEPDPADDTAAAVQGTVLVDGAAPGTVRGRVGLVMQDPEAHTVMSRVGDDVAFGCENTGVPRDETWRRVRSALDVVGLDLPLDRSTTALSGGQRQRLALAGVLAMRPGALVLDEPCANLDPDGVRQVHDAVRAVLDETGATLLVVEHRIGTWLDLVDRLVLLAPAGGVVADGTPAEVLAAHGPALGAAGVWVPGSEPARGSARQAIPAEDRAHARALLDARGLATARGRGHRVGSGIDLTVRRGRVLAVTGPNGVGKSTLGLTLAGLLAPDDGVLEATPALRHGLAGAAPSSWSSRELAGRIGTVFQDPEHQFVAATVRQELAAGPRALGRADVEDQVERVLDDLGLAHLADANPFTLSGGEQRRLAIGTVLAAEPDVLVLDEPTSGQDRATWQAVVDRLGALADAGTAVVAVTHDRDLVRALDADEVVLGPEGVRPAGPGGLRPTGPGTADGVVADVAGDARPVVPGTAADARGRSVPPVRPRGIRGVQPVASLLGVLALGLLLVLSLDVVSAAVALLLEVLLLPLLRIPWRTLLLRTAPLTAAVPLTAVSIALYGRPSGREWFDLGFVRVTDGSLELALATALRVLGVGLPAIALFVRVDPTDLADGLAQLLRLPARFVLGALAAVRMTTLLGGDWRQLRSARRARGLADTGRLRRGASMAFALLVVALRRATTLAVAMESRGFGAPGRRTWARPARFGGPEWAMVAVLVGIGAVSVAVAVGAGTWRV</sequence>
<evidence type="ECO:0000259" key="10">
    <source>
        <dbReference type="PROSITE" id="PS50893"/>
    </source>
</evidence>
<protein>
    <submittedName>
        <fullName evidence="11">ATP-binding cassette domain-containing protein</fullName>
    </submittedName>
</protein>
<proteinExistence type="inferred from homology"/>
<evidence type="ECO:0000256" key="8">
    <source>
        <dbReference type="ARBA" id="ARBA00023136"/>
    </source>
</evidence>
<keyword evidence="8 9" id="KW-0472">Membrane</keyword>
<keyword evidence="5" id="KW-0547">Nucleotide-binding</keyword>
<dbReference type="InterPro" id="IPR003439">
    <property type="entry name" value="ABC_transporter-like_ATP-bd"/>
</dbReference>
<organism evidence="11 12">
    <name type="scientific">Curtobacterium citreum</name>
    <dbReference type="NCBI Taxonomy" id="2036"/>
    <lineage>
        <taxon>Bacteria</taxon>
        <taxon>Bacillati</taxon>
        <taxon>Actinomycetota</taxon>
        <taxon>Actinomycetes</taxon>
        <taxon>Micrococcales</taxon>
        <taxon>Microbacteriaceae</taxon>
        <taxon>Curtobacterium</taxon>
    </lineage>
</organism>
<dbReference type="InterPro" id="IPR003339">
    <property type="entry name" value="ABC/ECF_trnsptr_transmembrane"/>
</dbReference>
<dbReference type="Gene3D" id="3.40.50.300">
    <property type="entry name" value="P-loop containing nucleotide triphosphate hydrolases"/>
    <property type="match status" value="2"/>
</dbReference>
<dbReference type="Pfam" id="PF02361">
    <property type="entry name" value="CbiQ"/>
    <property type="match status" value="1"/>
</dbReference>
<reference evidence="11 12" key="1">
    <citation type="submission" date="2022-08" db="EMBL/GenBank/DDBJ databases">
        <title>Taxonomy of Curtobacterium flaccumfaciens.</title>
        <authorList>
            <person name="Osdaghi E."/>
            <person name="Taghavi S.M."/>
            <person name="Hamidizade M."/>
            <person name="Abachi H."/>
            <person name="Fazliarab A."/>
            <person name="Baeyen S."/>
            <person name="Portier P."/>
            <person name="Van Vaerenbergh J."/>
            <person name="Jacques M.-A."/>
        </authorList>
    </citation>
    <scope>NUCLEOTIDE SEQUENCE [LARGE SCALE GENOMIC DNA]</scope>
    <source>
        <strain evidence="11 12">LMG8786T</strain>
    </source>
</reference>
<evidence type="ECO:0000256" key="5">
    <source>
        <dbReference type="ARBA" id="ARBA00022741"/>
    </source>
</evidence>
<feature type="domain" description="ABC transporter" evidence="10">
    <location>
        <begin position="293"/>
        <end position="533"/>
    </location>
</feature>
<name>A0ABT2HFA9_9MICO</name>
<dbReference type="RefSeq" id="WP_167510023.1">
    <property type="nucleotide sequence ID" value="NZ_BMNV01000003.1"/>
</dbReference>
<evidence type="ECO:0000256" key="2">
    <source>
        <dbReference type="ARBA" id="ARBA00005417"/>
    </source>
</evidence>
<dbReference type="Pfam" id="PF00005">
    <property type="entry name" value="ABC_tran"/>
    <property type="match status" value="2"/>
</dbReference>
<evidence type="ECO:0000256" key="6">
    <source>
        <dbReference type="ARBA" id="ARBA00022840"/>
    </source>
</evidence>